<reference evidence="2 3" key="1">
    <citation type="submission" date="2020-05" db="EMBL/GenBank/DDBJ databases">
        <title>Whole genome shotgun sequence of Streptomyces microflavus NBRC 13062.</title>
        <authorList>
            <person name="Komaki H."/>
            <person name="Tamura T."/>
        </authorList>
    </citation>
    <scope>NUCLEOTIDE SEQUENCE [LARGE SCALE GENOMIC DNA]</scope>
    <source>
        <strain evidence="2 3">NBRC 13062</strain>
    </source>
</reference>
<proteinExistence type="predicted"/>
<feature type="region of interest" description="Disordered" evidence="1">
    <location>
        <begin position="1"/>
        <end position="27"/>
    </location>
</feature>
<name>A0A7J0CNQ1_STRMI</name>
<comment type="caution">
    <text evidence="2">The sequence shown here is derived from an EMBL/GenBank/DDBJ whole genome shotgun (WGS) entry which is preliminary data.</text>
</comment>
<evidence type="ECO:0000313" key="3">
    <source>
        <dbReference type="Proteomes" id="UP000498740"/>
    </source>
</evidence>
<feature type="region of interest" description="Disordered" evidence="1">
    <location>
        <begin position="185"/>
        <end position="204"/>
    </location>
</feature>
<dbReference type="EMBL" id="BLWD01000001">
    <property type="protein sequence ID" value="GFN04122.1"/>
    <property type="molecule type" value="Genomic_DNA"/>
</dbReference>
<sequence length="204" mass="21926">MSESPASGPPPQIPPTRQPTDVPRAPRPTTTLRQRLAELRGPSVAPHPLDARALAALAANPGCKRRALLDGAGVDKGVLATALGSPAPFGQSQFAFMRGNAFEAKVKADGGAELLRLLYERLGGGSPAPDQHAATPDLSAAGPRAGPRGPRSPCARRRRRAAGRCWTTRCWPWRWRAPPPIWSRTRWWSTPTAAGPWSRSSRSR</sequence>
<dbReference type="AlphaFoldDB" id="A0A7J0CNQ1"/>
<feature type="compositionally biased region" description="Pro residues" evidence="1">
    <location>
        <begin position="7"/>
        <end position="17"/>
    </location>
</feature>
<evidence type="ECO:0000256" key="1">
    <source>
        <dbReference type="SAM" id="MobiDB-lite"/>
    </source>
</evidence>
<feature type="region of interest" description="Disordered" evidence="1">
    <location>
        <begin position="126"/>
        <end position="158"/>
    </location>
</feature>
<accession>A0A7J0CNQ1</accession>
<dbReference type="Proteomes" id="UP000498740">
    <property type="component" value="Unassembled WGS sequence"/>
</dbReference>
<gene>
    <name evidence="2" type="ORF">Smic_26780</name>
</gene>
<protein>
    <submittedName>
        <fullName evidence="2">Uncharacterized protein</fullName>
    </submittedName>
</protein>
<feature type="compositionally biased region" description="Low complexity" evidence="1">
    <location>
        <begin position="139"/>
        <end position="153"/>
    </location>
</feature>
<organism evidence="2 3">
    <name type="scientific">Streptomyces microflavus</name>
    <name type="common">Streptomyces lipmanii</name>
    <dbReference type="NCBI Taxonomy" id="1919"/>
    <lineage>
        <taxon>Bacteria</taxon>
        <taxon>Bacillati</taxon>
        <taxon>Actinomycetota</taxon>
        <taxon>Actinomycetes</taxon>
        <taxon>Kitasatosporales</taxon>
        <taxon>Streptomycetaceae</taxon>
        <taxon>Streptomyces</taxon>
    </lineage>
</organism>
<evidence type="ECO:0000313" key="2">
    <source>
        <dbReference type="EMBL" id="GFN04122.1"/>
    </source>
</evidence>